<name>A0A9P5XZY4_9AGAR</name>
<feature type="transmembrane region" description="Helical" evidence="1">
    <location>
        <begin position="75"/>
        <end position="97"/>
    </location>
</feature>
<feature type="domain" description="DUF7702" evidence="2">
    <location>
        <begin position="4"/>
        <end position="256"/>
    </location>
</feature>
<dbReference type="OrthoDB" id="2560628at2759"/>
<feature type="transmembrane region" description="Helical" evidence="1">
    <location>
        <begin position="183"/>
        <end position="205"/>
    </location>
</feature>
<dbReference type="PANTHER" id="PTHR42109">
    <property type="entry name" value="UNPLACED GENOMIC SCAFFOLD UM_SCAF_CONTIG_1.265, WHOLE GENOME SHOTGUN SEQUENCE"/>
    <property type="match status" value="1"/>
</dbReference>
<dbReference type="EMBL" id="MU150332">
    <property type="protein sequence ID" value="KAF9458735.1"/>
    <property type="molecule type" value="Genomic_DNA"/>
</dbReference>
<dbReference type="Pfam" id="PF24800">
    <property type="entry name" value="DUF7702"/>
    <property type="match status" value="1"/>
</dbReference>
<evidence type="ECO:0000259" key="2">
    <source>
        <dbReference type="Pfam" id="PF24800"/>
    </source>
</evidence>
<dbReference type="PANTHER" id="PTHR42109:SF2">
    <property type="entry name" value="INTEGRAL MEMBRANE PROTEIN"/>
    <property type="match status" value="1"/>
</dbReference>
<gene>
    <name evidence="3" type="ORF">BDZ94DRAFT_1225790</name>
</gene>
<keyword evidence="1" id="KW-0472">Membrane</keyword>
<comment type="caution">
    <text evidence="3">The sequence shown here is derived from an EMBL/GenBank/DDBJ whole genome shotgun (WGS) entry which is preliminary data.</text>
</comment>
<keyword evidence="1" id="KW-1133">Transmembrane helix</keyword>
<organism evidence="3 4">
    <name type="scientific">Collybia nuda</name>
    <dbReference type="NCBI Taxonomy" id="64659"/>
    <lineage>
        <taxon>Eukaryota</taxon>
        <taxon>Fungi</taxon>
        <taxon>Dikarya</taxon>
        <taxon>Basidiomycota</taxon>
        <taxon>Agaricomycotina</taxon>
        <taxon>Agaricomycetes</taxon>
        <taxon>Agaricomycetidae</taxon>
        <taxon>Agaricales</taxon>
        <taxon>Tricholomatineae</taxon>
        <taxon>Clitocybaceae</taxon>
        <taxon>Collybia</taxon>
    </lineage>
</organism>
<dbReference type="Proteomes" id="UP000807353">
    <property type="component" value="Unassembled WGS sequence"/>
</dbReference>
<feature type="transmembrane region" description="Helical" evidence="1">
    <location>
        <begin position="231"/>
        <end position="251"/>
    </location>
</feature>
<feature type="transmembrane region" description="Helical" evidence="1">
    <location>
        <begin position="41"/>
        <end position="63"/>
    </location>
</feature>
<accession>A0A9P5XZY4</accession>
<evidence type="ECO:0000313" key="4">
    <source>
        <dbReference type="Proteomes" id="UP000807353"/>
    </source>
</evidence>
<proteinExistence type="predicted"/>
<sequence length="261" mass="28407">MLSLDVKGKIAAAQIAIYVPVVAFTIILVFRYAFRRDGGWLFLFIFSSIRVAGGALLIAGEMIQPSNIDLFISSYVLQGAGLGPLLISTIGFLGLAGQNTYSENTRVSVIFRIYGIIGLAGVGLTTAGGVLGTHVSPDQGHIGLILRRVGAGVFSGLYVLLLLAHIGAWTYRFQMRYYRRKLLWGLTIALPFLGVRVAYGILAAWSSSDLFGVELSPNPTLVKFNPVTGDWIAFLVMSLIMEFVVTTIYLLSSTILSRRHK</sequence>
<keyword evidence="1" id="KW-0812">Transmembrane</keyword>
<feature type="transmembrane region" description="Helical" evidence="1">
    <location>
        <begin position="12"/>
        <end position="34"/>
    </location>
</feature>
<feature type="transmembrane region" description="Helical" evidence="1">
    <location>
        <begin position="151"/>
        <end position="171"/>
    </location>
</feature>
<reference evidence="3" key="1">
    <citation type="submission" date="2020-11" db="EMBL/GenBank/DDBJ databases">
        <authorList>
            <consortium name="DOE Joint Genome Institute"/>
            <person name="Ahrendt S."/>
            <person name="Riley R."/>
            <person name="Andreopoulos W."/>
            <person name="Labutti K."/>
            <person name="Pangilinan J."/>
            <person name="Ruiz-Duenas F.J."/>
            <person name="Barrasa J.M."/>
            <person name="Sanchez-Garcia M."/>
            <person name="Camarero S."/>
            <person name="Miyauchi S."/>
            <person name="Serrano A."/>
            <person name="Linde D."/>
            <person name="Babiker R."/>
            <person name="Drula E."/>
            <person name="Ayuso-Fernandez I."/>
            <person name="Pacheco R."/>
            <person name="Padilla G."/>
            <person name="Ferreira P."/>
            <person name="Barriuso J."/>
            <person name="Kellner H."/>
            <person name="Castanera R."/>
            <person name="Alfaro M."/>
            <person name="Ramirez L."/>
            <person name="Pisabarro A.G."/>
            <person name="Kuo A."/>
            <person name="Tritt A."/>
            <person name="Lipzen A."/>
            <person name="He G."/>
            <person name="Yan M."/>
            <person name="Ng V."/>
            <person name="Cullen D."/>
            <person name="Martin F."/>
            <person name="Rosso M.-N."/>
            <person name="Henrissat B."/>
            <person name="Hibbett D."/>
            <person name="Martinez A.T."/>
            <person name="Grigoriev I.V."/>
        </authorList>
    </citation>
    <scope>NUCLEOTIDE SEQUENCE</scope>
    <source>
        <strain evidence="3">CBS 247.69</strain>
    </source>
</reference>
<dbReference type="AlphaFoldDB" id="A0A9P5XZY4"/>
<protein>
    <recommendedName>
        <fullName evidence="2">DUF7702 domain-containing protein</fullName>
    </recommendedName>
</protein>
<dbReference type="InterPro" id="IPR056119">
    <property type="entry name" value="DUF7702"/>
</dbReference>
<keyword evidence="4" id="KW-1185">Reference proteome</keyword>
<evidence type="ECO:0000256" key="1">
    <source>
        <dbReference type="SAM" id="Phobius"/>
    </source>
</evidence>
<evidence type="ECO:0000313" key="3">
    <source>
        <dbReference type="EMBL" id="KAF9458735.1"/>
    </source>
</evidence>
<feature type="transmembrane region" description="Helical" evidence="1">
    <location>
        <begin position="109"/>
        <end position="131"/>
    </location>
</feature>